<feature type="chain" id="PRO_5013986136" description="Hydrophobin" evidence="6">
    <location>
        <begin position="20"/>
        <end position="121"/>
    </location>
</feature>
<dbReference type="OrthoDB" id="4225815at2759"/>
<gene>
    <name evidence="7" type="ORF">DAEQUDRAFT_764470</name>
</gene>
<keyword evidence="5 6" id="KW-1015">Disulfide bond</keyword>
<evidence type="ECO:0000256" key="3">
    <source>
        <dbReference type="ARBA" id="ARBA00022512"/>
    </source>
</evidence>
<keyword evidence="3 6" id="KW-0134">Cell wall</keyword>
<evidence type="ECO:0000313" key="7">
    <source>
        <dbReference type="EMBL" id="KZT70588.1"/>
    </source>
</evidence>
<dbReference type="Pfam" id="PF01185">
    <property type="entry name" value="Hydrophobin"/>
    <property type="match status" value="1"/>
</dbReference>
<evidence type="ECO:0000256" key="6">
    <source>
        <dbReference type="RuleBase" id="RU365009"/>
    </source>
</evidence>
<dbReference type="AlphaFoldDB" id="A0A165RCW2"/>
<evidence type="ECO:0000313" key="8">
    <source>
        <dbReference type="Proteomes" id="UP000076727"/>
    </source>
</evidence>
<evidence type="ECO:0000256" key="5">
    <source>
        <dbReference type="ARBA" id="ARBA00023157"/>
    </source>
</evidence>
<comment type="subcellular location">
    <subcellularLocation>
        <location evidence="1 6">Secreted</location>
        <location evidence="1 6">Cell wall</location>
    </subcellularLocation>
</comment>
<name>A0A165RCW2_9APHY</name>
<feature type="signal peptide" evidence="6">
    <location>
        <begin position="1"/>
        <end position="19"/>
    </location>
</feature>
<dbReference type="InterPro" id="IPR001338">
    <property type="entry name" value="Class_I_Hydrophobin"/>
</dbReference>
<accession>A0A165RCW2</accession>
<dbReference type="Proteomes" id="UP000076727">
    <property type="component" value="Unassembled WGS sequence"/>
</dbReference>
<protein>
    <recommendedName>
        <fullName evidence="6">Hydrophobin</fullName>
    </recommendedName>
</protein>
<reference evidence="7 8" key="1">
    <citation type="journal article" date="2016" name="Mol. Biol. Evol.">
        <title>Comparative Genomics of Early-Diverging Mushroom-Forming Fungi Provides Insights into the Origins of Lignocellulose Decay Capabilities.</title>
        <authorList>
            <person name="Nagy L.G."/>
            <person name="Riley R."/>
            <person name="Tritt A."/>
            <person name="Adam C."/>
            <person name="Daum C."/>
            <person name="Floudas D."/>
            <person name="Sun H."/>
            <person name="Yadav J.S."/>
            <person name="Pangilinan J."/>
            <person name="Larsson K.H."/>
            <person name="Matsuura K."/>
            <person name="Barry K."/>
            <person name="Labutti K."/>
            <person name="Kuo R."/>
            <person name="Ohm R.A."/>
            <person name="Bhattacharya S.S."/>
            <person name="Shirouzu T."/>
            <person name="Yoshinaga Y."/>
            <person name="Martin F.M."/>
            <person name="Grigoriev I.V."/>
            <person name="Hibbett D.S."/>
        </authorList>
    </citation>
    <scope>NUCLEOTIDE SEQUENCE [LARGE SCALE GENOMIC DNA]</scope>
    <source>
        <strain evidence="7 8">L-15889</strain>
    </source>
</reference>
<dbReference type="EMBL" id="KV429050">
    <property type="protein sequence ID" value="KZT70588.1"/>
    <property type="molecule type" value="Genomic_DNA"/>
</dbReference>
<dbReference type="GO" id="GO:0005199">
    <property type="term" value="F:structural constituent of cell wall"/>
    <property type="evidence" value="ECO:0007669"/>
    <property type="project" value="InterPro"/>
</dbReference>
<comment type="similarity">
    <text evidence="2 6">Belongs to the fungal hydrophobin family.</text>
</comment>
<organism evidence="7 8">
    <name type="scientific">Daedalea quercina L-15889</name>
    <dbReference type="NCBI Taxonomy" id="1314783"/>
    <lineage>
        <taxon>Eukaryota</taxon>
        <taxon>Fungi</taxon>
        <taxon>Dikarya</taxon>
        <taxon>Basidiomycota</taxon>
        <taxon>Agaricomycotina</taxon>
        <taxon>Agaricomycetes</taxon>
        <taxon>Polyporales</taxon>
        <taxon>Fomitopsis</taxon>
    </lineage>
</organism>
<dbReference type="STRING" id="1314783.A0A165RCW2"/>
<dbReference type="CDD" id="cd23507">
    <property type="entry name" value="hydrophobin_I"/>
    <property type="match status" value="1"/>
</dbReference>
<proteinExistence type="inferred from homology"/>
<evidence type="ECO:0000256" key="2">
    <source>
        <dbReference type="ARBA" id="ARBA00010446"/>
    </source>
</evidence>
<dbReference type="SMART" id="SM00075">
    <property type="entry name" value="HYDRO"/>
    <property type="match status" value="1"/>
</dbReference>
<keyword evidence="8" id="KW-1185">Reference proteome</keyword>
<sequence length="121" mass="12565">MFPFSRLFIVSSLALVAAATPWNQNQPTTTITDTALPTATMVSQCNTSGEPQCCQITTTADSTAGADILGLLRIIVEDIEEVIGIGCSPITVGQSCSYEPVCCDESGYGDSVALGCVPVTL</sequence>
<keyword evidence="4 6" id="KW-0964">Secreted</keyword>
<keyword evidence="6" id="KW-0732">Signal</keyword>
<evidence type="ECO:0000256" key="1">
    <source>
        <dbReference type="ARBA" id="ARBA00004191"/>
    </source>
</evidence>
<dbReference type="GO" id="GO:0009277">
    <property type="term" value="C:fungal-type cell wall"/>
    <property type="evidence" value="ECO:0007669"/>
    <property type="project" value="InterPro"/>
</dbReference>
<evidence type="ECO:0000256" key="4">
    <source>
        <dbReference type="ARBA" id="ARBA00022525"/>
    </source>
</evidence>